<dbReference type="InterPro" id="IPR050228">
    <property type="entry name" value="Carboxylesterase_BioH"/>
</dbReference>
<dbReference type="Proteomes" id="UP000438196">
    <property type="component" value="Unassembled WGS sequence"/>
</dbReference>
<dbReference type="InterPro" id="IPR029058">
    <property type="entry name" value="AB_hydrolase_fold"/>
</dbReference>
<proteinExistence type="inferred from homology"/>
<dbReference type="PANTHER" id="PTHR43194">
    <property type="entry name" value="HYDROLASE ALPHA/BETA FOLD FAMILY"/>
    <property type="match status" value="1"/>
</dbReference>
<accession>A0A6I3WAU9</accession>
<keyword evidence="2 4" id="KW-0378">Hydrolase</keyword>
<dbReference type="PRINTS" id="PR00793">
    <property type="entry name" value="PROAMNOPTASE"/>
</dbReference>
<dbReference type="PANTHER" id="PTHR43194:SF2">
    <property type="entry name" value="PEROXISOMAL MEMBRANE PROTEIN LPX1"/>
    <property type="match status" value="1"/>
</dbReference>
<keyword evidence="5" id="KW-1185">Reference proteome</keyword>
<organism evidence="4 5">
    <name type="scientific">Pseudomonas spelaei</name>
    <dbReference type="NCBI Taxonomy" id="1055469"/>
    <lineage>
        <taxon>Bacteria</taxon>
        <taxon>Pseudomonadati</taxon>
        <taxon>Pseudomonadota</taxon>
        <taxon>Gammaproteobacteria</taxon>
        <taxon>Pseudomonadales</taxon>
        <taxon>Pseudomonadaceae</taxon>
        <taxon>Pseudomonas</taxon>
    </lineage>
</organism>
<evidence type="ECO:0000313" key="5">
    <source>
        <dbReference type="Proteomes" id="UP000438196"/>
    </source>
</evidence>
<comment type="similarity">
    <text evidence="1">Belongs to the peptidase S33 family.</text>
</comment>
<dbReference type="GO" id="GO:0006508">
    <property type="term" value="P:proteolysis"/>
    <property type="evidence" value="ECO:0007669"/>
    <property type="project" value="InterPro"/>
</dbReference>
<reference evidence="4 5" key="1">
    <citation type="submission" date="2019-11" db="EMBL/GenBank/DDBJ databases">
        <title>Pseudomonas karstica sp. nov. and Pseudomonas spelaei sp. nov. from karst caves.</title>
        <authorList>
            <person name="Zeman M."/>
        </authorList>
    </citation>
    <scope>NUCLEOTIDE SEQUENCE [LARGE SCALE GENOMIC DNA]</scope>
    <source>
        <strain evidence="4 5">CCM 7893</strain>
    </source>
</reference>
<dbReference type="RefSeq" id="WP_155585584.1">
    <property type="nucleotide sequence ID" value="NZ_JBHSTH010000044.1"/>
</dbReference>
<evidence type="ECO:0000256" key="2">
    <source>
        <dbReference type="ARBA" id="ARBA00022801"/>
    </source>
</evidence>
<gene>
    <name evidence="4" type="ORF">GNF76_23775</name>
</gene>
<dbReference type="InterPro" id="IPR002410">
    <property type="entry name" value="Peptidase_S33"/>
</dbReference>
<comment type="caution">
    <text evidence="4">The sequence shown here is derived from an EMBL/GenBank/DDBJ whole genome shotgun (WGS) entry which is preliminary data.</text>
</comment>
<dbReference type="Gene3D" id="3.40.50.1820">
    <property type="entry name" value="alpha/beta hydrolase"/>
    <property type="match status" value="2"/>
</dbReference>
<dbReference type="AlphaFoldDB" id="A0A6I3WAU9"/>
<dbReference type="SUPFAM" id="SSF53474">
    <property type="entry name" value="alpha/beta-Hydrolases"/>
    <property type="match status" value="1"/>
</dbReference>
<dbReference type="InterPro" id="IPR000073">
    <property type="entry name" value="AB_hydrolase_1"/>
</dbReference>
<dbReference type="OrthoDB" id="9773293at2"/>
<feature type="domain" description="AB hydrolase-1" evidence="3">
    <location>
        <begin position="33"/>
        <end position="167"/>
    </location>
</feature>
<sequence length="245" mass="27487">MEFIETTREGFAFFGAYRTWYRVTGNLDSGLAPLVILHGGPGGAHDYLDAFKDVAASGHAVIHYDQLDNGHSTLLPEKDPAFWTINLFLEELDNLLDHLQISNHYAVLGQSRGSVLGCEHALLHPAGLRSLIVANSPSCMRTWINENQHLRTLLPPGVQKTLLKQEQTIRLKEWNIAGRLSKIEVPTLVISGRHDPATAQVVKPFLEEIPDVRWALFEDSTHMPHIEERQACMGTVVKFLDETCY</sequence>
<name>A0A6I3WAU9_9PSED</name>
<evidence type="ECO:0000256" key="1">
    <source>
        <dbReference type="ARBA" id="ARBA00010088"/>
    </source>
</evidence>
<evidence type="ECO:0000259" key="3">
    <source>
        <dbReference type="Pfam" id="PF00561"/>
    </source>
</evidence>
<dbReference type="EMBL" id="WNNK01000024">
    <property type="protein sequence ID" value="MUF07377.1"/>
    <property type="molecule type" value="Genomic_DNA"/>
</dbReference>
<dbReference type="GO" id="GO:0008233">
    <property type="term" value="F:peptidase activity"/>
    <property type="evidence" value="ECO:0007669"/>
    <property type="project" value="InterPro"/>
</dbReference>
<protein>
    <submittedName>
        <fullName evidence="4">Alpha/beta fold hydrolase</fullName>
    </submittedName>
</protein>
<evidence type="ECO:0000313" key="4">
    <source>
        <dbReference type="EMBL" id="MUF07377.1"/>
    </source>
</evidence>
<dbReference type="Pfam" id="PF00561">
    <property type="entry name" value="Abhydrolase_1"/>
    <property type="match status" value="1"/>
</dbReference>